<proteinExistence type="predicted"/>
<organism evidence="2 3">
    <name type="scientific">Flavimaribacter sediminis</name>
    <dbReference type="NCBI Taxonomy" id="2865987"/>
    <lineage>
        <taxon>Bacteria</taxon>
        <taxon>Pseudomonadati</taxon>
        <taxon>Pseudomonadota</taxon>
        <taxon>Alphaproteobacteria</taxon>
        <taxon>Hyphomicrobiales</taxon>
        <taxon>Rhizobiaceae</taxon>
        <taxon>Flavimaribacter</taxon>
    </lineage>
</organism>
<accession>A0AAE3D0P0</accession>
<gene>
    <name evidence="2" type="ORF">K1W69_07180</name>
</gene>
<sequence length="80" mass="8888">MNKHIDQREFVSTQIDLHPYISDLISVSCQLSAVYCALGNKEDSEEFHDDLRNLIDQARAKIAATANALDKVDIAAEQLG</sequence>
<evidence type="ECO:0000313" key="3">
    <source>
        <dbReference type="Proteomes" id="UP001196509"/>
    </source>
</evidence>
<dbReference type="EMBL" id="JAICBX010000001">
    <property type="protein sequence ID" value="MBW8636966.1"/>
    <property type="molecule type" value="Genomic_DNA"/>
</dbReference>
<dbReference type="RefSeq" id="WP_220227605.1">
    <property type="nucleotide sequence ID" value="NZ_JAICBX010000001.1"/>
</dbReference>
<dbReference type="AlphaFoldDB" id="A0AAE3D0P0"/>
<name>A0AAE3D0P0_9HYPH</name>
<keyword evidence="3" id="KW-1185">Reference proteome</keyword>
<feature type="coiled-coil region" evidence="1">
    <location>
        <begin position="41"/>
        <end position="68"/>
    </location>
</feature>
<dbReference type="Proteomes" id="UP001196509">
    <property type="component" value="Unassembled WGS sequence"/>
</dbReference>
<evidence type="ECO:0000256" key="1">
    <source>
        <dbReference type="SAM" id="Coils"/>
    </source>
</evidence>
<keyword evidence="1" id="KW-0175">Coiled coil</keyword>
<evidence type="ECO:0000313" key="2">
    <source>
        <dbReference type="EMBL" id="MBW8636966.1"/>
    </source>
</evidence>
<reference evidence="2" key="1">
    <citation type="submission" date="2021-08" db="EMBL/GenBank/DDBJ databases">
        <title>Hoeflea bacterium WL0058 sp. nov., isolated from the sediment.</title>
        <authorList>
            <person name="Wang L."/>
            <person name="Zhang D."/>
        </authorList>
    </citation>
    <scope>NUCLEOTIDE SEQUENCE</scope>
    <source>
        <strain evidence="2">WL0058</strain>
    </source>
</reference>
<protein>
    <submittedName>
        <fullName evidence="2">Uncharacterized protein</fullName>
    </submittedName>
</protein>
<comment type="caution">
    <text evidence="2">The sequence shown here is derived from an EMBL/GenBank/DDBJ whole genome shotgun (WGS) entry which is preliminary data.</text>
</comment>